<dbReference type="AlphaFoldDB" id="A0A089WMQ0"/>
<dbReference type="KEGG" id="psw:LK03_15360"/>
<accession>A0A089WMQ0</accession>
<keyword evidence="1" id="KW-1133">Transmembrane helix</keyword>
<dbReference type="Proteomes" id="UP000029493">
    <property type="component" value="Chromosome"/>
</dbReference>
<evidence type="ECO:0000256" key="1">
    <source>
        <dbReference type="SAM" id="Phobius"/>
    </source>
</evidence>
<keyword evidence="1" id="KW-0812">Transmembrane</keyword>
<proteinExistence type="predicted"/>
<keyword evidence="3" id="KW-1185">Reference proteome</keyword>
<protein>
    <submittedName>
        <fullName evidence="2">Uncharacterized protein</fullName>
    </submittedName>
</protein>
<reference evidence="2 3" key="1">
    <citation type="submission" date="2014-09" db="EMBL/GenBank/DDBJ databases">
        <authorList>
            <person name="Chan K.-G."/>
        </authorList>
    </citation>
    <scope>NUCLEOTIDE SEQUENCE [LARGE SCALE GENOMIC DNA]</scope>
    <source>
        <strain evidence="2 3">ND07</strain>
    </source>
</reference>
<evidence type="ECO:0000313" key="2">
    <source>
        <dbReference type="EMBL" id="AIR90575.1"/>
    </source>
</evidence>
<evidence type="ECO:0000313" key="3">
    <source>
        <dbReference type="Proteomes" id="UP000029493"/>
    </source>
</evidence>
<dbReference type="EMBL" id="CP009455">
    <property type="protein sequence ID" value="AIR90575.1"/>
    <property type="molecule type" value="Genomic_DNA"/>
</dbReference>
<organism evidence="2 3">
    <name type="scientific">Pseudomonas cremoricolorata</name>
    <dbReference type="NCBI Taxonomy" id="157783"/>
    <lineage>
        <taxon>Bacteria</taxon>
        <taxon>Pseudomonadati</taxon>
        <taxon>Pseudomonadota</taxon>
        <taxon>Gammaproteobacteria</taxon>
        <taxon>Pseudomonadales</taxon>
        <taxon>Pseudomonadaceae</taxon>
        <taxon>Pseudomonas</taxon>
    </lineage>
</organism>
<feature type="transmembrane region" description="Helical" evidence="1">
    <location>
        <begin position="6"/>
        <end position="23"/>
    </location>
</feature>
<feature type="transmembrane region" description="Helical" evidence="1">
    <location>
        <begin position="35"/>
        <end position="51"/>
    </location>
</feature>
<dbReference type="STRING" id="157783.LK03_15360"/>
<name>A0A089WMQ0_9PSED</name>
<dbReference type="OrthoDB" id="6930827at2"/>
<dbReference type="RefSeq" id="WP_038413162.1">
    <property type="nucleotide sequence ID" value="NZ_CP009455.1"/>
</dbReference>
<feature type="transmembrane region" description="Helical" evidence="1">
    <location>
        <begin position="63"/>
        <end position="83"/>
    </location>
</feature>
<gene>
    <name evidence="2" type="ORF">LK03_15360</name>
</gene>
<sequence length="109" mass="12170">MILEYVNALAAGVIALWASWAVLSGKVRDGVIGKILYAVIALSGYAILARSDRMFFTPNTAGVTMHVALALAGLRHMFMLTYWPRVKRWICRRLDCDLCKRVDQQKPGS</sequence>
<keyword evidence="1" id="KW-0472">Membrane</keyword>